<feature type="transmembrane region" description="Helical" evidence="1">
    <location>
        <begin position="12"/>
        <end position="33"/>
    </location>
</feature>
<name>A0A2M6T0V6_9BACT</name>
<organism evidence="2 3">
    <name type="scientific">Candidatus Nealsonbacteria bacterium CG08_land_8_20_14_0_20_43_11</name>
    <dbReference type="NCBI Taxonomy" id="1974706"/>
    <lineage>
        <taxon>Bacteria</taxon>
        <taxon>Candidatus Nealsoniibacteriota</taxon>
    </lineage>
</organism>
<protein>
    <recommendedName>
        <fullName evidence="4">Prepilin-type N-terminal cleavage/methylation domain-containing protein</fullName>
    </recommendedName>
</protein>
<sequence>MRLPQKDNRKKGISIIEILVVIFIIGVALTSLFKVATFSLKFSGRLKENQRALALAQEAMEAARNFRDGKNWSTNGLGSLSLDTAYHSATTADLVPAWNLALGEETIGIYQRKIIFSRVFRDTNDNISPSGTEDPGTRKVTVTISWPGKSINLVNYLTDWRQ</sequence>
<evidence type="ECO:0000313" key="3">
    <source>
        <dbReference type="Proteomes" id="UP000229390"/>
    </source>
</evidence>
<evidence type="ECO:0000313" key="2">
    <source>
        <dbReference type="EMBL" id="PIS38877.1"/>
    </source>
</evidence>
<dbReference type="Proteomes" id="UP000229390">
    <property type="component" value="Unassembled WGS sequence"/>
</dbReference>
<reference evidence="3" key="1">
    <citation type="submission" date="2017-09" db="EMBL/GenBank/DDBJ databases">
        <title>Depth-based differentiation of microbial function through sediment-hosted aquifers and enrichment of novel symbionts in the deep terrestrial subsurface.</title>
        <authorList>
            <person name="Probst A.J."/>
            <person name="Ladd B."/>
            <person name="Jarett J.K."/>
            <person name="Geller-Mcgrath D.E."/>
            <person name="Sieber C.M.K."/>
            <person name="Emerson J.B."/>
            <person name="Anantharaman K."/>
            <person name="Thomas B.C."/>
            <person name="Malmstrom R."/>
            <person name="Stieglmeier M."/>
            <person name="Klingl A."/>
            <person name="Woyke T."/>
            <person name="Ryan C.M."/>
            <person name="Banfield J.F."/>
        </authorList>
    </citation>
    <scope>NUCLEOTIDE SEQUENCE [LARGE SCALE GENOMIC DNA]</scope>
</reference>
<dbReference type="AlphaFoldDB" id="A0A2M6T0V6"/>
<keyword evidence="1" id="KW-0472">Membrane</keyword>
<dbReference type="Pfam" id="PF07963">
    <property type="entry name" value="N_methyl"/>
    <property type="match status" value="1"/>
</dbReference>
<keyword evidence="1" id="KW-0812">Transmembrane</keyword>
<dbReference type="InterPro" id="IPR012902">
    <property type="entry name" value="N_methyl_site"/>
</dbReference>
<keyword evidence="1" id="KW-1133">Transmembrane helix</keyword>
<evidence type="ECO:0008006" key="4">
    <source>
        <dbReference type="Google" id="ProtNLM"/>
    </source>
</evidence>
<accession>A0A2M6T0V6</accession>
<evidence type="ECO:0000256" key="1">
    <source>
        <dbReference type="SAM" id="Phobius"/>
    </source>
</evidence>
<gene>
    <name evidence="2" type="ORF">COT34_01395</name>
</gene>
<comment type="caution">
    <text evidence="2">The sequence shown here is derived from an EMBL/GenBank/DDBJ whole genome shotgun (WGS) entry which is preliminary data.</text>
</comment>
<dbReference type="EMBL" id="PEYE01000026">
    <property type="protein sequence ID" value="PIS38877.1"/>
    <property type="molecule type" value="Genomic_DNA"/>
</dbReference>
<proteinExistence type="predicted"/>